<proteinExistence type="predicted"/>
<evidence type="ECO:0000313" key="2">
    <source>
        <dbReference type="Proteomes" id="UP000499080"/>
    </source>
</evidence>
<keyword evidence="2" id="KW-1185">Reference proteome</keyword>
<dbReference type="EMBL" id="BGPR01002298">
    <property type="protein sequence ID" value="GBM71198.1"/>
    <property type="molecule type" value="Genomic_DNA"/>
</dbReference>
<comment type="caution">
    <text evidence="1">The sequence shown here is derived from an EMBL/GenBank/DDBJ whole genome shotgun (WGS) entry which is preliminary data.</text>
</comment>
<organism evidence="1 2">
    <name type="scientific">Araneus ventricosus</name>
    <name type="common">Orbweaver spider</name>
    <name type="synonym">Epeira ventricosa</name>
    <dbReference type="NCBI Taxonomy" id="182803"/>
    <lineage>
        <taxon>Eukaryota</taxon>
        <taxon>Metazoa</taxon>
        <taxon>Ecdysozoa</taxon>
        <taxon>Arthropoda</taxon>
        <taxon>Chelicerata</taxon>
        <taxon>Arachnida</taxon>
        <taxon>Araneae</taxon>
        <taxon>Araneomorphae</taxon>
        <taxon>Entelegynae</taxon>
        <taxon>Araneoidea</taxon>
        <taxon>Araneidae</taxon>
        <taxon>Araneus</taxon>
    </lineage>
</organism>
<name>A0A4Y2I0Y2_ARAVE</name>
<sequence>MRPWCPDGRSRPGSGCFGPTRVHRRSPIVWGPRCTLNRIAVAKLSSRSAMLEGPSSRCHPRSSGPRFKYEVRHLLMPQVASKRDVNLR</sequence>
<dbReference type="AlphaFoldDB" id="A0A4Y2I0Y2"/>
<reference evidence="1 2" key="1">
    <citation type="journal article" date="2019" name="Sci. Rep.">
        <title>Orb-weaving spider Araneus ventricosus genome elucidates the spidroin gene catalogue.</title>
        <authorList>
            <person name="Kono N."/>
            <person name="Nakamura H."/>
            <person name="Ohtoshi R."/>
            <person name="Moran D.A.P."/>
            <person name="Shinohara A."/>
            <person name="Yoshida Y."/>
            <person name="Fujiwara M."/>
            <person name="Mori M."/>
            <person name="Tomita M."/>
            <person name="Arakawa K."/>
        </authorList>
    </citation>
    <scope>NUCLEOTIDE SEQUENCE [LARGE SCALE GENOMIC DNA]</scope>
</reference>
<protein>
    <submittedName>
        <fullName evidence="1">Uncharacterized protein</fullName>
    </submittedName>
</protein>
<accession>A0A4Y2I0Y2</accession>
<gene>
    <name evidence="1" type="ORF">AVEN_118205_1</name>
</gene>
<evidence type="ECO:0000313" key="1">
    <source>
        <dbReference type="EMBL" id="GBM71198.1"/>
    </source>
</evidence>
<dbReference type="Proteomes" id="UP000499080">
    <property type="component" value="Unassembled WGS sequence"/>
</dbReference>